<dbReference type="AlphaFoldDB" id="A0A0F9BVL9"/>
<evidence type="ECO:0000256" key="1">
    <source>
        <dbReference type="ARBA" id="ARBA00022747"/>
    </source>
</evidence>
<comment type="caution">
    <text evidence="3">The sequence shown here is derived from an EMBL/GenBank/DDBJ whole genome shotgun (WGS) entry which is preliminary data.</text>
</comment>
<evidence type="ECO:0000259" key="2">
    <source>
        <dbReference type="Pfam" id="PF11867"/>
    </source>
</evidence>
<dbReference type="PANTHER" id="PTHR30195:SF15">
    <property type="entry name" value="TYPE I RESTRICTION ENZYME HINDI ENDONUCLEASE SUBUNIT"/>
    <property type="match status" value="1"/>
</dbReference>
<dbReference type="InterPro" id="IPR021810">
    <property type="entry name" value="T1RH-like_C"/>
</dbReference>
<evidence type="ECO:0000313" key="3">
    <source>
        <dbReference type="EMBL" id="KKL25970.1"/>
    </source>
</evidence>
<sequence length="145" mass="17217">LDRLNSLIREYNSGSRDLDSFFDELLVLAKELSEEDVRAIKENLTEEELAIFDLLVKENLNPNEVEKVKKVAHELITKLKKEKFVLDWKRKEETRADVKITIRDTLYDNLPEPAYSKKDCEDRTQKVYFHIYDSYVDAEINVYTR</sequence>
<reference evidence="3" key="1">
    <citation type="journal article" date="2015" name="Nature">
        <title>Complex archaea that bridge the gap between prokaryotes and eukaryotes.</title>
        <authorList>
            <person name="Spang A."/>
            <person name="Saw J.H."/>
            <person name="Jorgensen S.L."/>
            <person name="Zaremba-Niedzwiedzka K."/>
            <person name="Martijn J."/>
            <person name="Lind A.E."/>
            <person name="van Eijk R."/>
            <person name="Schleper C."/>
            <person name="Guy L."/>
            <person name="Ettema T.J."/>
        </authorList>
    </citation>
    <scope>NUCLEOTIDE SEQUENCE</scope>
</reference>
<proteinExistence type="predicted"/>
<protein>
    <recommendedName>
        <fullName evidence="2">Type I restriction enzyme HindI endonuclease subunit-like C-terminal domain-containing protein</fullName>
    </recommendedName>
</protein>
<accession>A0A0F9BVL9</accession>
<feature type="non-terminal residue" evidence="3">
    <location>
        <position position="1"/>
    </location>
</feature>
<keyword evidence="1" id="KW-0680">Restriction system</keyword>
<feature type="domain" description="Type I restriction enzyme HindI endonuclease subunit-like C-terminal" evidence="2">
    <location>
        <begin position="2"/>
        <end position="127"/>
    </location>
</feature>
<gene>
    <name evidence="3" type="ORF">LCGC14_2399950</name>
</gene>
<dbReference type="InterPro" id="IPR051268">
    <property type="entry name" value="Type-I_R_enzyme_R_subunit"/>
</dbReference>
<dbReference type="EMBL" id="LAZR01036013">
    <property type="protein sequence ID" value="KKL25970.1"/>
    <property type="molecule type" value="Genomic_DNA"/>
</dbReference>
<dbReference type="GO" id="GO:0009307">
    <property type="term" value="P:DNA restriction-modification system"/>
    <property type="evidence" value="ECO:0007669"/>
    <property type="project" value="UniProtKB-KW"/>
</dbReference>
<organism evidence="3">
    <name type="scientific">marine sediment metagenome</name>
    <dbReference type="NCBI Taxonomy" id="412755"/>
    <lineage>
        <taxon>unclassified sequences</taxon>
        <taxon>metagenomes</taxon>
        <taxon>ecological metagenomes</taxon>
    </lineage>
</organism>
<dbReference type="Pfam" id="PF11867">
    <property type="entry name" value="T1RH-like_C"/>
    <property type="match status" value="1"/>
</dbReference>
<dbReference type="PANTHER" id="PTHR30195">
    <property type="entry name" value="TYPE I SITE-SPECIFIC DEOXYRIBONUCLEASE PROTEIN SUBUNIT M AND R"/>
    <property type="match status" value="1"/>
</dbReference>
<name>A0A0F9BVL9_9ZZZZ</name>